<evidence type="ECO:0000259" key="2">
    <source>
        <dbReference type="Pfam" id="PF03537"/>
    </source>
</evidence>
<evidence type="ECO:0000313" key="3">
    <source>
        <dbReference type="EMBL" id="TDQ46862.1"/>
    </source>
</evidence>
<dbReference type="EMBL" id="SNYN01000023">
    <property type="protein sequence ID" value="TDQ46862.1"/>
    <property type="molecule type" value="Genomic_DNA"/>
</dbReference>
<proteinExistence type="predicted"/>
<feature type="signal peptide" evidence="1">
    <location>
        <begin position="1"/>
        <end position="30"/>
    </location>
</feature>
<dbReference type="Pfam" id="PF03537">
    <property type="entry name" value="Glyco_hydro_114"/>
    <property type="match status" value="1"/>
</dbReference>
<comment type="caution">
    <text evidence="3">The sequence shown here is derived from an EMBL/GenBank/DDBJ whole genome shotgun (WGS) entry which is preliminary data.</text>
</comment>
<name>A0A4R6UJY6_9ACTN</name>
<dbReference type="InterPro" id="IPR013785">
    <property type="entry name" value="Aldolase_TIM"/>
</dbReference>
<reference evidence="3 4" key="1">
    <citation type="submission" date="2019-03" db="EMBL/GenBank/DDBJ databases">
        <title>Genomic Encyclopedia of Type Strains, Phase IV (KMG-IV): sequencing the most valuable type-strain genomes for metagenomic binning, comparative biology and taxonomic classification.</title>
        <authorList>
            <person name="Goeker M."/>
        </authorList>
    </citation>
    <scope>NUCLEOTIDE SEQUENCE [LARGE SCALE GENOMIC DNA]</scope>
    <source>
        <strain evidence="3 4">DSM 46770</strain>
    </source>
</reference>
<dbReference type="PANTHER" id="PTHR35273">
    <property type="entry name" value="ALPHA-1,4 POLYGALACTOSAMINIDASE, PUTATIVE (AFU_ORTHOLOGUE AFUA_3G07890)-RELATED"/>
    <property type="match status" value="1"/>
</dbReference>
<feature type="chain" id="PRO_5038582600" evidence="1">
    <location>
        <begin position="31"/>
        <end position="287"/>
    </location>
</feature>
<dbReference type="InterPro" id="IPR017853">
    <property type="entry name" value="GH"/>
</dbReference>
<accession>A0A4R6UJY6</accession>
<sequence>MRDEIRTIRRRSVTTATAVFGAVLALGACAPGGQESAELSGAGSEDPALPPVGARFDYQLGGDYDPPEGVTVVVRDSTGEPVEGLYSICYVNGFQTQPGEGDLWLEEDLVLRDDDGDVVSDPEWPDEMYLDTSTEEKRERVGEIIGEVITGCADAGFDAVELDNLDSFDRTDGLLSEDDNMATAALYAGTAHAEGLAIAQKNASEVVDRGRDEVGFDFAVSEECAQYDECGEYTDAYDGRVLNIEYTDNLKDPFPDVCEDPDTPASTILRDRDLVDSGHPDHVYEYC</sequence>
<dbReference type="GO" id="GO:0016787">
    <property type="term" value="F:hydrolase activity"/>
    <property type="evidence" value="ECO:0007669"/>
    <property type="project" value="UniProtKB-KW"/>
</dbReference>
<dbReference type="PROSITE" id="PS51257">
    <property type="entry name" value="PROKAR_LIPOPROTEIN"/>
    <property type="match status" value="1"/>
</dbReference>
<dbReference type="InterPro" id="IPR004352">
    <property type="entry name" value="GH114_TIM-barrel"/>
</dbReference>
<evidence type="ECO:0000313" key="4">
    <source>
        <dbReference type="Proteomes" id="UP000295281"/>
    </source>
</evidence>
<protein>
    <submittedName>
        <fullName evidence="3">Glycosyl hydrolase family 114</fullName>
    </submittedName>
</protein>
<dbReference type="SUPFAM" id="SSF51445">
    <property type="entry name" value="(Trans)glycosidases"/>
    <property type="match status" value="1"/>
</dbReference>
<dbReference type="AlphaFoldDB" id="A0A4R6UJY6"/>
<dbReference type="Gene3D" id="3.20.20.70">
    <property type="entry name" value="Aldolase class I"/>
    <property type="match status" value="1"/>
</dbReference>
<dbReference type="PANTHER" id="PTHR35273:SF2">
    <property type="entry name" value="ALPHA-GALACTOSIDASE"/>
    <property type="match status" value="1"/>
</dbReference>
<feature type="domain" description="Glycoside-hydrolase family GH114 TIM-barrel" evidence="2">
    <location>
        <begin position="56"/>
        <end position="277"/>
    </location>
</feature>
<keyword evidence="1" id="KW-0732">Signal</keyword>
<keyword evidence="4" id="KW-1185">Reference proteome</keyword>
<keyword evidence="3" id="KW-0378">Hydrolase</keyword>
<organism evidence="3 4">
    <name type="scientific">Actinorugispora endophytica</name>
    <dbReference type="NCBI Taxonomy" id="1605990"/>
    <lineage>
        <taxon>Bacteria</taxon>
        <taxon>Bacillati</taxon>
        <taxon>Actinomycetota</taxon>
        <taxon>Actinomycetes</taxon>
        <taxon>Streptosporangiales</taxon>
        <taxon>Nocardiopsidaceae</taxon>
        <taxon>Actinorugispora</taxon>
    </lineage>
</organism>
<evidence type="ECO:0000256" key="1">
    <source>
        <dbReference type="SAM" id="SignalP"/>
    </source>
</evidence>
<dbReference type="RefSeq" id="WP_243742684.1">
    <property type="nucleotide sequence ID" value="NZ_SNYN01000023.1"/>
</dbReference>
<dbReference type="Proteomes" id="UP000295281">
    <property type="component" value="Unassembled WGS sequence"/>
</dbReference>
<gene>
    <name evidence="3" type="ORF">EV190_12316</name>
</gene>